<comment type="catalytic activity">
    <reaction evidence="5">
        <text>6-carboxyhexanoyl-[ACP] + L-alanine + H(+) = (8S)-8-amino-7-oxononanoate + holo-[ACP] + CO2</text>
        <dbReference type="Rhea" id="RHEA:42288"/>
        <dbReference type="Rhea" id="RHEA-COMP:9685"/>
        <dbReference type="Rhea" id="RHEA-COMP:9955"/>
        <dbReference type="ChEBI" id="CHEBI:15378"/>
        <dbReference type="ChEBI" id="CHEBI:16526"/>
        <dbReference type="ChEBI" id="CHEBI:57972"/>
        <dbReference type="ChEBI" id="CHEBI:64479"/>
        <dbReference type="ChEBI" id="CHEBI:78846"/>
        <dbReference type="ChEBI" id="CHEBI:149468"/>
        <dbReference type="EC" id="2.3.1.47"/>
    </reaction>
</comment>
<keyword evidence="2 6" id="KW-0808">Transferase</keyword>
<comment type="catalytic activity">
    <reaction evidence="6">
        <text>glycine + acetyl-CoA = (2S)-2-amino-3-oxobutanoate + CoA</text>
        <dbReference type="Rhea" id="RHEA:20736"/>
        <dbReference type="ChEBI" id="CHEBI:57287"/>
        <dbReference type="ChEBI" id="CHEBI:57288"/>
        <dbReference type="ChEBI" id="CHEBI:57305"/>
        <dbReference type="ChEBI" id="CHEBI:78948"/>
        <dbReference type="EC" id="2.3.1.29"/>
    </reaction>
</comment>
<protein>
    <recommendedName>
        <fullName evidence="6">2-amino-3-ketobutyrate coenzyme A ligase</fullName>
        <shortName evidence="6">AKB ligase</shortName>
        <ecNumber evidence="6">2.3.1.29</ecNumber>
    </recommendedName>
    <alternativeName>
        <fullName evidence="6">Glycine acetyltransferase</fullName>
    </alternativeName>
</protein>
<dbReference type="HAMAP" id="MF_00985">
    <property type="entry name" value="2am3keto_CoA_ligase"/>
    <property type="match status" value="1"/>
</dbReference>
<dbReference type="OrthoDB" id="9807157at2"/>
<evidence type="ECO:0000256" key="5">
    <source>
        <dbReference type="ARBA" id="ARBA00047715"/>
    </source>
</evidence>
<dbReference type="NCBIfam" id="NF005394">
    <property type="entry name" value="PRK06939.1"/>
    <property type="match status" value="1"/>
</dbReference>
<dbReference type="InterPro" id="IPR011282">
    <property type="entry name" value="2am3keto_CoA_ligase"/>
</dbReference>
<reference evidence="8 9" key="1">
    <citation type="submission" date="2017-02" db="EMBL/GenBank/DDBJ databases">
        <authorList>
            <person name="Peterson S.W."/>
        </authorList>
    </citation>
    <scope>NUCLEOTIDE SEQUENCE [LARGE SCALE GENOMIC DNA]</scope>
    <source>
        <strain evidence="8 9">LSP_Lj1</strain>
    </source>
</reference>
<proteinExistence type="inferred from homology"/>
<dbReference type="SUPFAM" id="SSF53383">
    <property type="entry name" value="PLP-dependent transferases"/>
    <property type="match status" value="1"/>
</dbReference>
<feature type="domain" description="Aminotransferase class I/classII large" evidence="7">
    <location>
        <begin position="42"/>
        <end position="410"/>
    </location>
</feature>
<dbReference type="GO" id="GO:0016874">
    <property type="term" value="F:ligase activity"/>
    <property type="evidence" value="ECO:0007669"/>
    <property type="project" value="UniProtKB-KW"/>
</dbReference>
<comment type="subunit">
    <text evidence="6">Homodimer.</text>
</comment>
<evidence type="ECO:0000256" key="1">
    <source>
        <dbReference type="ARBA" id="ARBA00008392"/>
    </source>
</evidence>
<feature type="binding site" description="in other chain" evidence="6">
    <location>
        <begin position="234"/>
        <end position="237"/>
    </location>
    <ligand>
        <name>pyridoxal 5'-phosphate</name>
        <dbReference type="ChEBI" id="CHEBI:597326"/>
        <note>ligand shared between dimeric partners</note>
    </ligand>
</feature>
<dbReference type="GO" id="GO:0005829">
    <property type="term" value="C:cytosol"/>
    <property type="evidence" value="ECO:0007669"/>
    <property type="project" value="TreeGrafter"/>
</dbReference>
<keyword evidence="9" id="KW-1185">Reference proteome</keyword>
<dbReference type="InterPro" id="IPR050087">
    <property type="entry name" value="AON_synthase_class-II"/>
</dbReference>
<gene>
    <name evidence="6" type="primary">kbl</name>
    <name evidence="8" type="ORF">FM114_00150</name>
</gene>
<dbReference type="UniPathway" id="UPA00046">
    <property type="reaction ID" value="UER00506"/>
</dbReference>
<keyword evidence="3 6" id="KW-0663">Pyridoxal phosphate</keyword>
<feature type="binding site" evidence="6">
    <location>
        <position position="392"/>
    </location>
    <ligand>
        <name>substrate</name>
    </ligand>
</feature>
<dbReference type="GO" id="GO:0030170">
    <property type="term" value="F:pyridoxal phosphate binding"/>
    <property type="evidence" value="ECO:0007669"/>
    <property type="project" value="UniProtKB-UniRule"/>
</dbReference>
<evidence type="ECO:0000256" key="4">
    <source>
        <dbReference type="ARBA" id="ARBA00023315"/>
    </source>
</evidence>
<dbReference type="PANTHER" id="PTHR13693">
    <property type="entry name" value="CLASS II AMINOTRANSFERASE/8-AMINO-7-OXONONANOATE SYNTHASE"/>
    <property type="match status" value="1"/>
</dbReference>
<evidence type="ECO:0000256" key="3">
    <source>
        <dbReference type="ARBA" id="ARBA00022898"/>
    </source>
</evidence>
<dbReference type="GO" id="GO:0019518">
    <property type="term" value="P:L-threonine catabolic process to glycine"/>
    <property type="evidence" value="ECO:0007669"/>
    <property type="project" value="UniProtKB-UniRule"/>
</dbReference>
<accession>A0A1R4I6P3</accession>
<dbReference type="InterPro" id="IPR001917">
    <property type="entry name" value="Aminotrans_II_pyridoxalP_BS"/>
</dbReference>
<dbReference type="EMBL" id="FUKQ01000001">
    <property type="protein sequence ID" value="SJN15505.1"/>
    <property type="molecule type" value="Genomic_DNA"/>
</dbReference>
<dbReference type="CDD" id="cd06454">
    <property type="entry name" value="KBL_like"/>
    <property type="match status" value="1"/>
</dbReference>
<evidence type="ECO:0000259" key="7">
    <source>
        <dbReference type="Pfam" id="PF00155"/>
    </source>
</evidence>
<keyword evidence="4 6" id="KW-0012">Acyltransferase</keyword>
<dbReference type="EC" id="2.3.1.29" evidence="6"/>
<comment type="cofactor">
    <cofactor evidence="6">
        <name>pyridoxal 5'-phosphate</name>
        <dbReference type="ChEBI" id="CHEBI:597326"/>
    </cofactor>
    <text evidence="6">Binds 1 pyridoxal phosphate per subunit.</text>
</comment>
<feature type="binding site" description="in other chain" evidence="6">
    <location>
        <position position="209"/>
    </location>
    <ligand>
        <name>pyridoxal 5'-phosphate</name>
        <dbReference type="ChEBI" id="CHEBI:597326"/>
        <note>ligand shared between dimeric partners</note>
    </ligand>
</feature>
<feature type="binding site" description="in other chain" evidence="6">
    <location>
        <begin position="137"/>
        <end position="138"/>
    </location>
    <ligand>
        <name>pyridoxal 5'-phosphate</name>
        <dbReference type="ChEBI" id="CHEBI:597326"/>
        <note>ligand shared between dimeric partners</note>
    </ligand>
</feature>
<dbReference type="Pfam" id="PF00155">
    <property type="entry name" value="Aminotran_1_2"/>
    <property type="match status" value="1"/>
</dbReference>
<dbReference type="InterPro" id="IPR015422">
    <property type="entry name" value="PyrdxlP-dep_Trfase_small"/>
</dbReference>
<organism evidence="8 9">
    <name type="scientific">Luteococcus japonicus LSP_Lj1</name>
    <dbReference type="NCBI Taxonomy" id="1255658"/>
    <lineage>
        <taxon>Bacteria</taxon>
        <taxon>Bacillati</taxon>
        <taxon>Actinomycetota</taxon>
        <taxon>Actinomycetes</taxon>
        <taxon>Propionibacteriales</taxon>
        <taxon>Propionibacteriaceae</taxon>
        <taxon>Luteococcus</taxon>
    </lineage>
</organism>
<dbReference type="InterPro" id="IPR004839">
    <property type="entry name" value="Aminotransferase_I/II_large"/>
</dbReference>
<comment type="similarity">
    <text evidence="1 6">Belongs to the class-II pyridoxal-phosphate-dependent aminotransferase family.</text>
</comment>
<dbReference type="AlphaFoldDB" id="A0A1R4I6P3"/>
<dbReference type="Gene3D" id="3.40.640.10">
    <property type="entry name" value="Type I PLP-dependent aspartate aminotransferase-like (Major domain)"/>
    <property type="match status" value="1"/>
</dbReference>
<name>A0A1R4I6P3_9ACTN</name>
<comment type="pathway">
    <text evidence="6">Amino-acid degradation; L-threonine degradation via oxydo-reductase pathway; glycine from L-threonine: step 2/2.</text>
</comment>
<feature type="binding site" description="in other chain" evidence="6">
    <location>
        <begin position="265"/>
        <end position="268"/>
    </location>
    <ligand>
        <name>pyridoxal 5'-phosphate</name>
        <dbReference type="ChEBI" id="CHEBI:597326"/>
        <note>ligand shared between dimeric partners</note>
    </ligand>
</feature>
<sequence>MYTKIKDTLLAELAELKEQGLYKVEVPLSSAQSAHIDVEGKRVVNLCANNYLGLADDPRLVEAAKKALDEWGFGMASVRFICGTQDLHKTLESKITSFLHPVVQDEGGRPPFEPPALAGSQVQDEGGQWDTILYSSCFDANGGLFEVLCGPDDAIISDELNHASIIDGVRLSKAKRLRYRNRDMADLEARLIEAKDCRYRLIATDGVFSMDGYLAPLDEICDLAEKYDALVMVDDSHAVGFVGQNGAGTPERYGVQDRVDIITGTLGKALGGASGGYTCARAEIVEMLRQKSRPYLFSNSLAPSIAGAALATIELLEQSGDLREKLHANTAWFRAEMGRQGFEIPESDHAIVPVMIGDAVKAAKMADIILAEGIYVRAFSYPVVPQGKARIRTQMSATLTQSDLEAAVAAFAKACEQVG</sequence>
<dbReference type="PROSITE" id="PS00599">
    <property type="entry name" value="AA_TRANSFER_CLASS_2"/>
    <property type="match status" value="1"/>
</dbReference>
<dbReference type="Proteomes" id="UP000188342">
    <property type="component" value="Unassembled WGS sequence"/>
</dbReference>
<evidence type="ECO:0000256" key="2">
    <source>
        <dbReference type="ARBA" id="ARBA00022679"/>
    </source>
</evidence>
<dbReference type="PANTHER" id="PTHR13693:SF102">
    <property type="entry name" value="2-AMINO-3-KETOBUTYRATE COENZYME A LIGASE, MITOCHONDRIAL"/>
    <property type="match status" value="1"/>
</dbReference>
<dbReference type="GO" id="GO:0008890">
    <property type="term" value="F:glycine C-acetyltransferase activity"/>
    <property type="evidence" value="ECO:0007669"/>
    <property type="project" value="UniProtKB-UniRule"/>
</dbReference>
<dbReference type="InterPro" id="IPR015421">
    <property type="entry name" value="PyrdxlP-dep_Trfase_major"/>
</dbReference>
<feature type="binding site" evidence="6">
    <location>
        <position position="162"/>
    </location>
    <ligand>
        <name>substrate</name>
    </ligand>
</feature>
<evidence type="ECO:0000313" key="8">
    <source>
        <dbReference type="EMBL" id="SJN15505.1"/>
    </source>
</evidence>
<evidence type="ECO:0000313" key="9">
    <source>
        <dbReference type="Proteomes" id="UP000188342"/>
    </source>
</evidence>
<dbReference type="Gene3D" id="3.90.1150.10">
    <property type="entry name" value="Aspartate Aminotransferase, domain 1"/>
    <property type="match status" value="1"/>
</dbReference>
<keyword evidence="8" id="KW-0436">Ligase</keyword>
<feature type="binding site" evidence="6">
    <location>
        <begin position="298"/>
        <end position="299"/>
    </location>
    <ligand>
        <name>pyridoxal 5'-phosphate</name>
        <dbReference type="ChEBI" id="CHEBI:597326"/>
        <note>ligand shared between dimeric partners</note>
    </ligand>
</feature>
<feature type="modified residue" description="N6-(pyridoxal phosphate)lysine" evidence="6">
    <location>
        <position position="268"/>
    </location>
</feature>
<dbReference type="InterPro" id="IPR015424">
    <property type="entry name" value="PyrdxlP-dep_Trfase"/>
</dbReference>
<dbReference type="GO" id="GO:0008710">
    <property type="term" value="F:8-amino-7-oxononanoate synthase activity"/>
    <property type="evidence" value="ECO:0007669"/>
    <property type="project" value="UniProtKB-EC"/>
</dbReference>
<comment type="function">
    <text evidence="6">Catalyzes the cleavage of 2-amino-3-ketobutyrate to glycine and acetyl-CoA.</text>
</comment>
<dbReference type="STRING" id="1255658.FM114_00150"/>
<evidence type="ECO:0000256" key="6">
    <source>
        <dbReference type="HAMAP-Rule" id="MF_00985"/>
    </source>
</evidence>